<comment type="caution">
    <text evidence="2">The sequence shown here is derived from an EMBL/GenBank/DDBJ whole genome shotgun (WGS) entry which is preliminary data.</text>
</comment>
<feature type="region of interest" description="Disordered" evidence="1">
    <location>
        <begin position="57"/>
        <end position="80"/>
    </location>
</feature>
<dbReference type="Proteomes" id="UP001157069">
    <property type="component" value="Unassembled WGS sequence"/>
</dbReference>
<evidence type="ECO:0000313" key="3">
    <source>
        <dbReference type="Proteomes" id="UP001157069"/>
    </source>
</evidence>
<sequence>MLLAQLQDVLPEVRATLRVEARGRLVEEQQRRGVHEPERDIEAALLATRELLHGAAREAREVEESMSSSARRTASLRGSP</sequence>
<feature type="compositionally biased region" description="Polar residues" evidence="1">
    <location>
        <begin position="65"/>
        <end position="80"/>
    </location>
</feature>
<organism evidence="2 3">
    <name type="scientific">Homoserinibacter gongjuensis</name>
    <dbReference type="NCBI Taxonomy" id="1162968"/>
    <lineage>
        <taxon>Bacteria</taxon>
        <taxon>Bacillati</taxon>
        <taxon>Actinomycetota</taxon>
        <taxon>Actinomycetes</taxon>
        <taxon>Micrococcales</taxon>
        <taxon>Microbacteriaceae</taxon>
        <taxon>Homoserinibacter</taxon>
    </lineage>
</organism>
<evidence type="ECO:0000256" key="1">
    <source>
        <dbReference type="SAM" id="MobiDB-lite"/>
    </source>
</evidence>
<gene>
    <name evidence="2" type="ORF">GCM10025869_03550</name>
</gene>
<evidence type="ECO:0000313" key="2">
    <source>
        <dbReference type="EMBL" id="GMA89826.1"/>
    </source>
</evidence>
<accession>A0ABQ6JT14</accession>
<dbReference type="EMBL" id="BSVA01000001">
    <property type="protein sequence ID" value="GMA89826.1"/>
    <property type="molecule type" value="Genomic_DNA"/>
</dbReference>
<keyword evidence="3" id="KW-1185">Reference proteome</keyword>
<name>A0ABQ6JT14_9MICO</name>
<reference evidence="3" key="1">
    <citation type="journal article" date="2019" name="Int. J. Syst. Evol. Microbiol.">
        <title>The Global Catalogue of Microorganisms (GCM) 10K type strain sequencing project: providing services to taxonomists for standard genome sequencing and annotation.</title>
        <authorList>
            <consortium name="The Broad Institute Genomics Platform"/>
            <consortium name="The Broad Institute Genome Sequencing Center for Infectious Disease"/>
            <person name="Wu L."/>
            <person name="Ma J."/>
        </authorList>
    </citation>
    <scope>NUCLEOTIDE SEQUENCE [LARGE SCALE GENOMIC DNA]</scope>
    <source>
        <strain evidence="3">NBRC 108755</strain>
    </source>
</reference>
<proteinExistence type="predicted"/>
<protein>
    <submittedName>
        <fullName evidence="2">Uncharacterized protein</fullName>
    </submittedName>
</protein>